<name>A0AAD5T582_9FUNG</name>
<dbReference type="EMBL" id="JADGJH010000323">
    <property type="protein sequence ID" value="KAJ3131048.1"/>
    <property type="molecule type" value="Genomic_DNA"/>
</dbReference>
<evidence type="ECO:0000313" key="6">
    <source>
        <dbReference type="EMBL" id="KAJ3131048.1"/>
    </source>
</evidence>
<dbReference type="Pfam" id="PF01428">
    <property type="entry name" value="zf-AN1"/>
    <property type="match status" value="1"/>
</dbReference>
<feature type="region of interest" description="Disordered" evidence="4">
    <location>
        <begin position="484"/>
        <end position="516"/>
    </location>
</feature>
<dbReference type="AlphaFoldDB" id="A0AAD5T582"/>
<dbReference type="SUPFAM" id="SSF118310">
    <property type="entry name" value="AN1-like Zinc finger"/>
    <property type="match status" value="1"/>
</dbReference>
<organism evidence="6 7">
    <name type="scientific">Physocladia obscura</name>
    <dbReference type="NCBI Taxonomy" id="109957"/>
    <lineage>
        <taxon>Eukaryota</taxon>
        <taxon>Fungi</taxon>
        <taxon>Fungi incertae sedis</taxon>
        <taxon>Chytridiomycota</taxon>
        <taxon>Chytridiomycota incertae sedis</taxon>
        <taxon>Chytridiomycetes</taxon>
        <taxon>Chytridiales</taxon>
        <taxon>Chytriomycetaceae</taxon>
        <taxon>Physocladia</taxon>
    </lineage>
</organism>
<accession>A0AAD5T582</accession>
<evidence type="ECO:0000259" key="5">
    <source>
        <dbReference type="SMART" id="SM00154"/>
    </source>
</evidence>
<dbReference type="Proteomes" id="UP001211907">
    <property type="component" value="Unassembled WGS sequence"/>
</dbReference>
<keyword evidence="2" id="KW-0863">Zinc-finger</keyword>
<gene>
    <name evidence="6" type="ORF">HK100_006922</name>
</gene>
<reference evidence="6" key="1">
    <citation type="submission" date="2020-05" db="EMBL/GenBank/DDBJ databases">
        <title>Phylogenomic resolution of chytrid fungi.</title>
        <authorList>
            <person name="Stajich J.E."/>
            <person name="Amses K."/>
            <person name="Simmons R."/>
            <person name="Seto K."/>
            <person name="Myers J."/>
            <person name="Bonds A."/>
            <person name="Quandt C.A."/>
            <person name="Barry K."/>
            <person name="Liu P."/>
            <person name="Grigoriev I."/>
            <person name="Longcore J.E."/>
            <person name="James T.Y."/>
        </authorList>
    </citation>
    <scope>NUCLEOTIDE SEQUENCE</scope>
    <source>
        <strain evidence="6">JEL0513</strain>
    </source>
</reference>
<dbReference type="InterPro" id="IPR035896">
    <property type="entry name" value="AN1-like_Znf"/>
</dbReference>
<keyword evidence="3" id="KW-0862">Zinc</keyword>
<keyword evidence="1" id="KW-0479">Metal-binding</keyword>
<dbReference type="Gene3D" id="4.10.1110.10">
    <property type="entry name" value="AN1-like Zinc finger"/>
    <property type="match status" value="1"/>
</dbReference>
<evidence type="ECO:0000313" key="7">
    <source>
        <dbReference type="Proteomes" id="UP001211907"/>
    </source>
</evidence>
<sequence length="516" mass="56371">MPCNVPLSNCLHKCSLPCHDHDSTHETQCTHPCSQPLTACKTRNHTCKRKCGHAGPCHSDSGFTGQSLENELEKCMTVVTVSCLCGAIVPAVQIPCHALDSCGLPIVTNGNSNGIGAGLPVMRVDCLQANIRVCVEMRRRRAITAVFAISQTDSNAGARSVELGYWDNVAGKIIGGCGSQLVDELVAVAYCSDGPVEKYDGVWFLDVPGDIGRREISGFLRGHGFDSFEFLGAGHGTASYRPEFPKTPLLISDAKIRRKGSENKIFGAAANKILVKDHIVWFSGSAYSMRNLQVLIAGREGWIVPLLLDERNKGKEKIQPSENVNSSSIQDAVQAAKINNTSTNVYNVLQTQLENENDVILEAKTLEIGHNSPLETIIPIHTQTEPEKKEKKEKKKTKDKEAVAVEKTVEKILDPSIQPKASNLCAFAKCKEKSSTIGYCKFCDRKYCMSHRMAEVHSERCTSEQKKNAMSTFKADAKLGIAIGRGETQGGKSGSLAKEREDAKKRLAEKIKKARK</sequence>
<feature type="domain" description="AN1-type" evidence="5">
    <location>
        <begin position="425"/>
        <end position="466"/>
    </location>
</feature>
<dbReference type="InterPro" id="IPR000058">
    <property type="entry name" value="Znf_AN1"/>
</dbReference>
<proteinExistence type="predicted"/>
<evidence type="ECO:0000256" key="1">
    <source>
        <dbReference type="ARBA" id="ARBA00022723"/>
    </source>
</evidence>
<evidence type="ECO:0000256" key="3">
    <source>
        <dbReference type="ARBA" id="ARBA00022833"/>
    </source>
</evidence>
<dbReference type="SMART" id="SM00154">
    <property type="entry name" value="ZnF_AN1"/>
    <property type="match status" value="1"/>
</dbReference>
<feature type="compositionally biased region" description="Basic and acidic residues" evidence="4">
    <location>
        <begin position="497"/>
        <end position="516"/>
    </location>
</feature>
<protein>
    <recommendedName>
        <fullName evidence="5">AN1-type domain-containing protein</fullName>
    </recommendedName>
</protein>
<keyword evidence="7" id="KW-1185">Reference proteome</keyword>
<evidence type="ECO:0000256" key="4">
    <source>
        <dbReference type="SAM" id="MobiDB-lite"/>
    </source>
</evidence>
<evidence type="ECO:0000256" key="2">
    <source>
        <dbReference type="ARBA" id="ARBA00022771"/>
    </source>
</evidence>
<comment type="caution">
    <text evidence="6">The sequence shown here is derived from an EMBL/GenBank/DDBJ whole genome shotgun (WGS) entry which is preliminary data.</text>
</comment>
<dbReference type="GO" id="GO:0008270">
    <property type="term" value="F:zinc ion binding"/>
    <property type="evidence" value="ECO:0007669"/>
    <property type="project" value="UniProtKB-KW"/>
</dbReference>